<keyword evidence="2" id="KW-1185">Reference proteome</keyword>
<dbReference type="EMBL" id="JAEPRB010000327">
    <property type="protein sequence ID" value="KAG2217111.1"/>
    <property type="molecule type" value="Genomic_DNA"/>
</dbReference>
<proteinExistence type="predicted"/>
<evidence type="ECO:0000313" key="2">
    <source>
        <dbReference type="Proteomes" id="UP000646827"/>
    </source>
</evidence>
<reference evidence="1 2" key="1">
    <citation type="submission" date="2020-12" db="EMBL/GenBank/DDBJ databases">
        <title>Metabolic potential, ecology and presence of endohyphal bacteria is reflected in genomic diversity of Mucoromycotina.</title>
        <authorList>
            <person name="Muszewska A."/>
            <person name="Okrasinska A."/>
            <person name="Steczkiewicz K."/>
            <person name="Drgas O."/>
            <person name="Orlowska M."/>
            <person name="Perlinska-Lenart U."/>
            <person name="Aleksandrzak-Piekarczyk T."/>
            <person name="Szatraj K."/>
            <person name="Zielenkiewicz U."/>
            <person name="Pilsyk S."/>
            <person name="Malc E."/>
            <person name="Mieczkowski P."/>
            <person name="Kruszewska J.S."/>
            <person name="Biernat P."/>
            <person name="Pawlowska J."/>
        </authorList>
    </citation>
    <scope>NUCLEOTIDE SEQUENCE [LARGE SCALE GENOMIC DNA]</scope>
    <source>
        <strain evidence="1 2">CBS 142.35</strain>
    </source>
</reference>
<dbReference type="AlphaFoldDB" id="A0A8H7RWF5"/>
<comment type="caution">
    <text evidence="1">The sequence shown here is derived from an EMBL/GenBank/DDBJ whole genome shotgun (WGS) entry which is preliminary data.</text>
</comment>
<accession>A0A8H7RWF5</accession>
<gene>
    <name evidence="1" type="ORF">INT45_006677</name>
</gene>
<name>A0A8H7RWF5_9FUNG</name>
<organism evidence="1 2">
    <name type="scientific">Circinella minor</name>
    <dbReference type="NCBI Taxonomy" id="1195481"/>
    <lineage>
        <taxon>Eukaryota</taxon>
        <taxon>Fungi</taxon>
        <taxon>Fungi incertae sedis</taxon>
        <taxon>Mucoromycota</taxon>
        <taxon>Mucoromycotina</taxon>
        <taxon>Mucoromycetes</taxon>
        <taxon>Mucorales</taxon>
        <taxon>Lichtheimiaceae</taxon>
        <taxon>Circinella</taxon>
    </lineage>
</organism>
<protein>
    <submittedName>
        <fullName evidence="1">Uncharacterized protein</fullName>
    </submittedName>
</protein>
<sequence length="130" mass="14855">MNKRHTEEELQLVEDNNLVRLKNCTNSRCSALEPTIIQAGYSNGWHQLLFDYLQSANIIALESPDVTISSVENDTNVTFEDEYDEEEQANSQDKRPQSLFLRISHKSCLLAVLLYSYTFAYSDSESEIGL</sequence>
<evidence type="ECO:0000313" key="1">
    <source>
        <dbReference type="EMBL" id="KAG2217111.1"/>
    </source>
</evidence>
<dbReference type="Proteomes" id="UP000646827">
    <property type="component" value="Unassembled WGS sequence"/>
</dbReference>